<dbReference type="AlphaFoldDB" id="A0A974SPC5"/>
<organism evidence="9 10">
    <name type="scientific">Azospira restricta</name>
    <dbReference type="NCBI Taxonomy" id="404405"/>
    <lineage>
        <taxon>Bacteria</taxon>
        <taxon>Pseudomonadati</taxon>
        <taxon>Pseudomonadota</taxon>
        <taxon>Betaproteobacteria</taxon>
        <taxon>Rhodocyclales</taxon>
        <taxon>Rhodocyclaceae</taxon>
        <taxon>Azospira</taxon>
    </lineage>
</organism>
<dbReference type="InterPro" id="IPR020057">
    <property type="entry name" value="Ribosomal_bL25_b-dom"/>
</dbReference>
<dbReference type="EMBL" id="CP064781">
    <property type="protein sequence ID" value="QRJ64013.1"/>
    <property type="molecule type" value="Genomic_DNA"/>
</dbReference>
<accession>A0A974SPC5</accession>
<dbReference type="InterPro" id="IPR011035">
    <property type="entry name" value="Ribosomal_bL25/Gln-tRNA_synth"/>
</dbReference>
<dbReference type="Pfam" id="PF01386">
    <property type="entry name" value="Ribosomal_L25p"/>
    <property type="match status" value="1"/>
</dbReference>
<evidence type="ECO:0000256" key="6">
    <source>
        <dbReference type="SAM" id="MobiDB-lite"/>
    </source>
</evidence>
<dbReference type="Gene3D" id="2.40.240.10">
    <property type="entry name" value="Ribosomal Protein L25, Chain P"/>
    <property type="match status" value="1"/>
</dbReference>
<dbReference type="InterPro" id="IPR020056">
    <property type="entry name" value="Rbsml_bL25/Gln-tRNA_synth_N"/>
</dbReference>
<feature type="domain" description="Large ribosomal subunit protein bL25 beta" evidence="8">
    <location>
        <begin position="100"/>
        <end position="188"/>
    </location>
</feature>
<dbReference type="InterPro" id="IPR001021">
    <property type="entry name" value="Ribosomal_bL25_long"/>
</dbReference>
<dbReference type="NCBIfam" id="TIGR00731">
    <property type="entry name" value="bL25_bact_ctc"/>
    <property type="match status" value="1"/>
</dbReference>
<evidence type="ECO:0000256" key="1">
    <source>
        <dbReference type="ARBA" id="ARBA00022730"/>
    </source>
</evidence>
<dbReference type="HAMAP" id="MF_01334">
    <property type="entry name" value="Ribosomal_bL25_CTC"/>
    <property type="match status" value="1"/>
</dbReference>
<evidence type="ECO:0000256" key="5">
    <source>
        <dbReference type="HAMAP-Rule" id="MF_01334"/>
    </source>
</evidence>
<reference evidence="9" key="1">
    <citation type="submission" date="2020-11" db="EMBL/GenBank/DDBJ databases">
        <title>Azospira restricta DSM 18626 genome sequence.</title>
        <authorList>
            <person name="Moe W.M."/>
        </authorList>
    </citation>
    <scope>NUCLEOTIDE SEQUENCE</scope>
    <source>
        <strain evidence="9">DSM 18626</strain>
    </source>
</reference>
<comment type="function">
    <text evidence="5">This is one of the proteins that binds to the 5S RNA in the ribosome where it forms part of the central protuberance.</text>
</comment>
<keyword evidence="1 5" id="KW-0699">rRNA-binding</keyword>
<keyword evidence="2 5" id="KW-0694">RNA-binding</keyword>
<comment type="similarity">
    <text evidence="5">Belongs to the bacterial ribosomal protein bL25 family. CTC subfamily.</text>
</comment>
<dbReference type="GO" id="GO:0008097">
    <property type="term" value="F:5S rRNA binding"/>
    <property type="evidence" value="ECO:0007669"/>
    <property type="project" value="InterPro"/>
</dbReference>
<keyword evidence="3 5" id="KW-0689">Ribosomal protein</keyword>
<dbReference type="SUPFAM" id="SSF50715">
    <property type="entry name" value="Ribosomal protein L25-like"/>
    <property type="match status" value="1"/>
</dbReference>
<dbReference type="KEGG" id="ares:IWH25_01215"/>
<comment type="subunit">
    <text evidence="5">Part of the 50S ribosomal subunit; part of the 5S rRNA/L5/L18/L25 subcomplex. Contacts the 5S rRNA. Binds to the 5S rRNA independently of L5 and L18.</text>
</comment>
<dbReference type="CDD" id="cd00495">
    <property type="entry name" value="Ribosomal_L25_TL5_CTC"/>
    <property type="match status" value="1"/>
</dbReference>
<dbReference type="Pfam" id="PF14693">
    <property type="entry name" value="Ribosomal_TL5_C"/>
    <property type="match status" value="1"/>
</dbReference>
<dbReference type="NCBIfam" id="NF004128">
    <property type="entry name" value="PRK05618.1-2"/>
    <property type="match status" value="1"/>
</dbReference>
<evidence type="ECO:0000256" key="4">
    <source>
        <dbReference type="ARBA" id="ARBA00023274"/>
    </source>
</evidence>
<feature type="compositionally biased region" description="Basic and acidic residues" evidence="6">
    <location>
        <begin position="1"/>
        <end position="12"/>
    </location>
</feature>
<dbReference type="GO" id="GO:0006412">
    <property type="term" value="P:translation"/>
    <property type="evidence" value="ECO:0007669"/>
    <property type="project" value="UniProtKB-UniRule"/>
</dbReference>
<evidence type="ECO:0000259" key="8">
    <source>
        <dbReference type="Pfam" id="PF14693"/>
    </source>
</evidence>
<evidence type="ECO:0000256" key="3">
    <source>
        <dbReference type="ARBA" id="ARBA00022980"/>
    </source>
</evidence>
<dbReference type="InterPro" id="IPR029751">
    <property type="entry name" value="Ribosomal_L25_dom"/>
</dbReference>
<dbReference type="Proteomes" id="UP000663444">
    <property type="component" value="Chromosome"/>
</dbReference>
<keyword evidence="10" id="KW-1185">Reference proteome</keyword>
<dbReference type="NCBIfam" id="NF004130">
    <property type="entry name" value="PRK05618.1-5"/>
    <property type="match status" value="1"/>
</dbReference>
<name>A0A974SPC5_9RHOO</name>
<dbReference type="PANTHER" id="PTHR33284">
    <property type="entry name" value="RIBOSOMAL PROTEIN L25/GLN-TRNA SYNTHETASE, ANTI-CODON-BINDING DOMAIN-CONTAINING PROTEIN"/>
    <property type="match status" value="1"/>
</dbReference>
<dbReference type="Gene3D" id="2.170.120.20">
    <property type="entry name" value="Ribosomal protein L25, beta domain"/>
    <property type="match status" value="1"/>
</dbReference>
<dbReference type="GO" id="GO:0022625">
    <property type="term" value="C:cytosolic large ribosomal subunit"/>
    <property type="evidence" value="ECO:0007669"/>
    <property type="project" value="TreeGrafter"/>
</dbReference>
<sequence length="201" mass="21790">MQFELTAKKRTDQGSGASRRLRRAGRVPAVVYGGNEAAQAIELDHNTILLNLRKEAFHASVLTLDIEGKKEPVLLRDNQMHPYKAIVLHVDFQRVDPNQKLHQKVPLHFVNADVAPGVKLSGGLVSHTINELDVTCLPANLPEFIEVDLKDLKVGQSIHVKDLTLPKGVSVVTHGQDTNPVVVSIVAKKGGSDEAAEAPAA</sequence>
<evidence type="ECO:0000259" key="7">
    <source>
        <dbReference type="Pfam" id="PF01386"/>
    </source>
</evidence>
<dbReference type="NCBIfam" id="NF004612">
    <property type="entry name" value="PRK05943.1"/>
    <property type="match status" value="1"/>
</dbReference>
<dbReference type="GO" id="GO:0003735">
    <property type="term" value="F:structural constituent of ribosome"/>
    <property type="evidence" value="ECO:0007669"/>
    <property type="project" value="InterPro"/>
</dbReference>
<evidence type="ECO:0000256" key="2">
    <source>
        <dbReference type="ARBA" id="ARBA00022884"/>
    </source>
</evidence>
<keyword evidence="4 5" id="KW-0687">Ribonucleoprotein</keyword>
<dbReference type="InterPro" id="IPR020055">
    <property type="entry name" value="Ribosomal_bL25_short"/>
</dbReference>
<feature type="region of interest" description="Disordered" evidence="6">
    <location>
        <begin position="1"/>
        <end position="20"/>
    </location>
</feature>
<dbReference type="HAMAP" id="MF_01336">
    <property type="entry name" value="Ribosomal_bL25"/>
    <property type="match status" value="1"/>
</dbReference>
<dbReference type="FunFam" id="2.40.240.10:FF:000002">
    <property type="entry name" value="50S ribosomal protein L25"/>
    <property type="match status" value="1"/>
</dbReference>
<dbReference type="PANTHER" id="PTHR33284:SF1">
    <property type="entry name" value="RIBOSOMAL PROTEIN L25_GLN-TRNA SYNTHETASE, ANTI-CODON-BINDING DOMAIN-CONTAINING PROTEIN"/>
    <property type="match status" value="1"/>
</dbReference>
<evidence type="ECO:0000313" key="10">
    <source>
        <dbReference type="Proteomes" id="UP000663444"/>
    </source>
</evidence>
<protein>
    <recommendedName>
        <fullName evidence="5">Large ribosomal subunit protein bL25</fullName>
    </recommendedName>
    <alternativeName>
        <fullName evidence="5">General stress protein CTC</fullName>
    </alternativeName>
</protein>
<evidence type="ECO:0000313" key="9">
    <source>
        <dbReference type="EMBL" id="QRJ64013.1"/>
    </source>
</evidence>
<dbReference type="InterPro" id="IPR020930">
    <property type="entry name" value="Ribosomal_uL5_bac-type"/>
</dbReference>
<feature type="domain" description="Large ribosomal subunit protein bL25 L25" evidence="7">
    <location>
        <begin position="5"/>
        <end position="92"/>
    </location>
</feature>
<dbReference type="InterPro" id="IPR037121">
    <property type="entry name" value="Ribosomal_bL25_C"/>
</dbReference>
<gene>
    <name evidence="5" type="primary">rplY</name>
    <name evidence="5" type="synonym">ctc</name>
    <name evidence="9" type="ORF">IWH25_01215</name>
</gene>
<proteinExistence type="inferred from homology"/>
<dbReference type="RefSeq" id="WP_203387544.1">
    <property type="nucleotide sequence ID" value="NZ_CP064781.1"/>
</dbReference>